<proteinExistence type="inferred from homology"/>
<evidence type="ECO:0000256" key="1">
    <source>
        <dbReference type="ARBA" id="ARBA00005567"/>
    </source>
</evidence>
<dbReference type="GO" id="GO:0000062">
    <property type="term" value="F:fatty-acyl-CoA binding"/>
    <property type="evidence" value="ECO:0007669"/>
    <property type="project" value="InterPro"/>
</dbReference>
<dbReference type="InterPro" id="IPR014352">
    <property type="entry name" value="FERM/acyl-CoA-bd_prot_sf"/>
</dbReference>
<dbReference type="PANTHER" id="PTHR23310">
    <property type="entry name" value="ACYL-COA-BINDING PROTEIN, ACBP"/>
    <property type="match status" value="1"/>
</dbReference>
<sequence length="103" mass="11718">MSTDKFDTAVDIVKRLPEDGPVKLTNDDRLQFYALFKQANEGDVKTTRPGMFDFTGKAKWDAWKGVEGMPQEEAKEKYVALLLEFLNKGAEDEEIKKFIAELA</sequence>
<evidence type="ECO:0000313" key="5">
    <source>
        <dbReference type="Proteomes" id="UP000076738"/>
    </source>
</evidence>
<keyword evidence="2" id="KW-0446">Lipid-binding</keyword>
<gene>
    <name evidence="4" type="ORF">CALVIDRAFT_560387</name>
</gene>
<reference evidence="4 5" key="1">
    <citation type="journal article" date="2016" name="Mol. Biol. Evol.">
        <title>Comparative Genomics of Early-Diverging Mushroom-Forming Fungi Provides Insights into the Origins of Lignocellulose Decay Capabilities.</title>
        <authorList>
            <person name="Nagy L.G."/>
            <person name="Riley R."/>
            <person name="Tritt A."/>
            <person name="Adam C."/>
            <person name="Daum C."/>
            <person name="Floudas D."/>
            <person name="Sun H."/>
            <person name="Yadav J.S."/>
            <person name="Pangilinan J."/>
            <person name="Larsson K.H."/>
            <person name="Matsuura K."/>
            <person name="Barry K."/>
            <person name="Labutti K."/>
            <person name="Kuo R."/>
            <person name="Ohm R.A."/>
            <person name="Bhattacharya S.S."/>
            <person name="Shirouzu T."/>
            <person name="Yoshinaga Y."/>
            <person name="Martin F.M."/>
            <person name="Grigoriev I.V."/>
            <person name="Hibbett D.S."/>
        </authorList>
    </citation>
    <scope>NUCLEOTIDE SEQUENCE [LARGE SCALE GENOMIC DNA]</scope>
    <source>
        <strain evidence="4 5">TUFC12733</strain>
    </source>
</reference>
<dbReference type="FunFam" id="1.20.80.10:FF:000010">
    <property type="entry name" value="Acyl-CoA-binding domain-containing protein 5"/>
    <property type="match status" value="1"/>
</dbReference>
<dbReference type="InterPro" id="IPR035984">
    <property type="entry name" value="Acyl-CoA-binding_sf"/>
</dbReference>
<dbReference type="Pfam" id="PF00887">
    <property type="entry name" value="ACBP"/>
    <property type="match status" value="1"/>
</dbReference>
<dbReference type="SUPFAM" id="SSF47027">
    <property type="entry name" value="Acyl-CoA binding protein"/>
    <property type="match status" value="1"/>
</dbReference>
<dbReference type="Proteomes" id="UP000076738">
    <property type="component" value="Unassembled WGS sequence"/>
</dbReference>
<dbReference type="PANTHER" id="PTHR23310:SF62">
    <property type="entry name" value="ACYL-COA BINDING PROTEIN 1, ISOFORM A"/>
    <property type="match status" value="1"/>
</dbReference>
<name>A0A167QZK0_CALVF</name>
<dbReference type="Gene3D" id="1.20.80.10">
    <property type="match status" value="1"/>
</dbReference>
<dbReference type="GO" id="GO:0006631">
    <property type="term" value="P:fatty acid metabolic process"/>
    <property type="evidence" value="ECO:0007669"/>
    <property type="project" value="TreeGrafter"/>
</dbReference>
<organism evidence="4 5">
    <name type="scientific">Calocera viscosa (strain TUFC12733)</name>
    <dbReference type="NCBI Taxonomy" id="1330018"/>
    <lineage>
        <taxon>Eukaryota</taxon>
        <taxon>Fungi</taxon>
        <taxon>Dikarya</taxon>
        <taxon>Basidiomycota</taxon>
        <taxon>Agaricomycotina</taxon>
        <taxon>Dacrymycetes</taxon>
        <taxon>Dacrymycetales</taxon>
        <taxon>Dacrymycetaceae</taxon>
        <taxon>Calocera</taxon>
    </lineage>
</organism>
<dbReference type="AlphaFoldDB" id="A0A167QZK0"/>
<dbReference type="STRING" id="1330018.A0A167QZK0"/>
<comment type="similarity">
    <text evidence="1">Belongs to the ACBP family.</text>
</comment>
<dbReference type="InterPro" id="IPR000582">
    <property type="entry name" value="Acyl-CoA-binding_protein"/>
</dbReference>
<accession>A0A167QZK0</accession>
<evidence type="ECO:0000313" key="4">
    <source>
        <dbReference type="EMBL" id="KZP00408.1"/>
    </source>
</evidence>
<evidence type="ECO:0000259" key="3">
    <source>
        <dbReference type="PROSITE" id="PS51228"/>
    </source>
</evidence>
<dbReference type="OrthoDB" id="346910at2759"/>
<dbReference type="EMBL" id="KV417269">
    <property type="protein sequence ID" value="KZP00408.1"/>
    <property type="molecule type" value="Genomic_DNA"/>
</dbReference>
<keyword evidence="5" id="KW-1185">Reference proteome</keyword>
<evidence type="ECO:0000256" key="2">
    <source>
        <dbReference type="ARBA" id="ARBA00023121"/>
    </source>
</evidence>
<protein>
    <submittedName>
        <fullName evidence="4">Acyl-CoA-binding protein</fullName>
    </submittedName>
</protein>
<dbReference type="PROSITE" id="PS51228">
    <property type="entry name" value="ACB_2"/>
    <property type="match status" value="1"/>
</dbReference>
<dbReference type="PRINTS" id="PR00689">
    <property type="entry name" value="ACOABINDINGP"/>
</dbReference>
<feature type="domain" description="ACB" evidence="3">
    <location>
        <begin position="2"/>
        <end position="91"/>
    </location>
</feature>